<sequence length="206" mass="23330">MDRTIETNKDPSPVTQVLAGCKNEIIALFEDAFVRGALESLGFDPQDDSGFFLDDTARIAALHYVPRNRDIVRTRKRTAGVEEHRFVTEGGASLVQEFYITEVRGSSSQQSRWVPYLDDVQIILFLAPLVFWQSLNEDPTVNRVQDSLELWREIVGNQLLAKTAFILLFNKKDVLQKHIGAGVRVNRYVPSYGDRPNDVVSVTKCM</sequence>
<proteinExistence type="predicted"/>
<evidence type="ECO:0000313" key="8">
    <source>
        <dbReference type="Proteomes" id="UP001218188"/>
    </source>
</evidence>
<evidence type="ECO:0000256" key="4">
    <source>
        <dbReference type="ARBA" id="ARBA00023224"/>
    </source>
</evidence>
<dbReference type="PANTHER" id="PTHR10218:SF360">
    <property type="entry name" value="GUANINE NUCLEOTIDE-BINDING PROTEIN SUBUNIT ALPHA HOMOLOG"/>
    <property type="match status" value="1"/>
</dbReference>
<keyword evidence="1 6" id="KW-0479">Metal-binding</keyword>
<dbReference type="EMBL" id="JARJCM010000179">
    <property type="protein sequence ID" value="KAJ7023909.1"/>
    <property type="molecule type" value="Genomic_DNA"/>
</dbReference>
<dbReference type="GO" id="GO:0005737">
    <property type="term" value="C:cytoplasm"/>
    <property type="evidence" value="ECO:0007669"/>
    <property type="project" value="TreeGrafter"/>
</dbReference>
<dbReference type="InterPro" id="IPR011025">
    <property type="entry name" value="GproteinA_insert"/>
</dbReference>
<dbReference type="PANTHER" id="PTHR10218">
    <property type="entry name" value="GTP-BINDING PROTEIN ALPHA SUBUNIT"/>
    <property type="match status" value="1"/>
</dbReference>
<organism evidence="7 8">
    <name type="scientific">Mycena alexandri</name>
    <dbReference type="NCBI Taxonomy" id="1745969"/>
    <lineage>
        <taxon>Eukaryota</taxon>
        <taxon>Fungi</taxon>
        <taxon>Dikarya</taxon>
        <taxon>Basidiomycota</taxon>
        <taxon>Agaricomycotina</taxon>
        <taxon>Agaricomycetes</taxon>
        <taxon>Agaricomycetidae</taxon>
        <taxon>Agaricales</taxon>
        <taxon>Marasmiineae</taxon>
        <taxon>Mycenaceae</taxon>
        <taxon>Mycena</taxon>
    </lineage>
</organism>
<dbReference type="Proteomes" id="UP001218188">
    <property type="component" value="Unassembled WGS sequence"/>
</dbReference>
<gene>
    <name evidence="7" type="ORF">C8F04DRAFT_969637</name>
</gene>
<dbReference type="Gene3D" id="3.40.50.300">
    <property type="entry name" value="P-loop containing nucleotide triphosphate hydrolases"/>
    <property type="match status" value="1"/>
</dbReference>
<dbReference type="AlphaFoldDB" id="A0AAD6SAC0"/>
<keyword evidence="6" id="KW-0460">Magnesium</keyword>
<accession>A0AAD6SAC0</accession>
<keyword evidence="2 5" id="KW-0547">Nucleotide-binding</keyword>
<dbReference type="PRINTS" id="PR00318">
    <property type="entry name" value="GPROTEINA"/>
</dbReference>
<dbReference type="Pfam" id="PF00503">
    <property type="entry name" value="G-alpha"/>
    <property type="match status" value="1"/>
</dbReference>
<keyword evidence="3 5" id="KW-0342">GTP-binding</keyword>
<dbReference type="Gene3D" id="1.10.400.10">
    <property type="entry name" value="GI Alpha 1, domain 2-like"/>
    <property type="match status" value="1"/>
</dbReference>
<dbReference type="PROSITE" id="PS51882">
    <property type="entry name" value="G_ALPHA"/>
    <property type="match status" value="1"/>
</dbReference>
<evidence type="ECO:0000256" key="6">
    <source>
        <dbReference type="PIRSR" id="PIRSR601019-2"/>
    </source>
</evidence>
<protein>
    <submittedName>
        <fullName evidence="7">Guanine nucleotide binding protein, alpha subunit</fullName>
    </submittedName>
</protein>
<feature type="binding site" evidence="6">
    <location>
        <position position="78"/>
    </location>
    <ligand>
        <name>Mg(2+)</name>
        <dbReference type="ChEBI" id="CHEBI:18420"/>
    </ligand>
</feature>
<dbReference type="GO" id="GO:0005525">
    <property type="term" value="F:GTP binding"/>
    <property type="evidence" value="ECO:0007669"/>
    <property type="project" value="UniProtKB-KW"/>
</dbReference>
<evidence type="ECO:0000256" key="2">
    <source>
        <dbReference type="ARBA" id="ARBA00022741"/>
    </source>
</evidence>
<dbReference type="SUPFAM" id="SSF47895">
    <property type="entry name" value="Transducin (alpha subunit), insertion domain"/>
    <property type="match status" value="1"/>
</dbReference>
<evidence type="ECO:0000256" key="1">
    <source>
        <dbReference type="ARBA" id="ARBA00022723"/>
    </source>
</evidence>
<dbReference type="PROSITE" id="PS51257">
    <property type="entry name" value="PROKAR_LIPOPROTEIN"/>
    <property type="match status" value="1"/>
</dbReference>
<dbReference type="GO" id="GO:0007188">
    <property type="term" value="P:adenylate cyclase-modulating G protein-coupled receptor signaling pathway"/>
    <property type="evidence" value="ECO:0007669"/>
    <property type="project" value="TreeGrafter"/>
</dbReference>
<reference evidence="7" key="1">
    <citation type="submission" date="2023-03" db="EMBL/GenBank/DDBJ databases">
        <title>Massive genome expansion in bonnet fungi (Mycena s.s.) driven by repeated elements and novel gene families across ecological guilds.</title>
        <authorList>
            <consortium name="Lawrence Berkeley National Laboratory"/>
            <person name="Harder C.B."/>
            <person name="Miyauchi S."/>
            <person name="Viragh M."/>
            <person name="Kuo A."/>
            <person name="Thoen E."/>
            <person name="Andreopoulos B."/>
            <person name="Lu D."/>
            <person name="Skrede I."/>
            <person name="Drula E."/>
            <person name="Henrissat B."/>
            <person name="Morin E."/>
            <person name="Kohler A."/>
            <person name="Barry K."/>
            <person name="LaButti K."/>
            <person name="Morin E."/>
            <person name="Salamov A."/>
            <person name="Lipzen A."/>
            <person name="Mereny Z."/>
            <person name="Hegedus B."/>
            <person name="Baldrian P."/>
            <person name="Stursova M."/>
            <person name="Weitz H."/>
            <person name="Taylor A."/>
            <person name="Grigoriev I.V."/>
            <person name="Nagy L.G."/>
            <person name="Martin F."/>
            <person name="Kauserud H."/>
        </authorList>
    </citation>
    <scope>NUCLEOTIDE SEQUENCE</scope>
    <source>
        <strain evidence="7">CBHHK200</strain>
    </source>
</reference>
<dbReference type="FunFam" id="3.40.50.300:FF:000692">
    <property type="entry name" value="Guanine nucleotide-binding protein subunit alpha"/>
    <property type="match status" value="1"/>
</dbReference>
<keyword evidence="4" id="KW-0807">Transducer</keyword>
<dbReference type="GO" id="GO:0031683">
    <property type="term" value="F:G-protein beta/gamma-subunit complex binding"/>
    <property type="evidence" value="ECO:0007669"/>
    <property type="project" value="InterPro"/>
</dbReference>
<dbReference type="GO" id="GO:0001664">
    <property type="term" value="F:G protein-coupled receptor binding"/>
    <property type="evidence" value="ECO:0007669"/>
    <property type="project" value="TreeGrafter"/>
</dbReference>
<feature type="binding site" evidence="5">
    <location>
        <begin position="170"/>
        <end position="173"/>
    </location>
    <ligand>
        <name>GTP</name>
        <dbReference type="ChEBI" id="CHEBI:37565"/>
    </ligand>
</feature>
<evidence type="ECO:0000256" key="3">
    <source>
        <dbReference type="ARBA" id="ARBA00023134"/>
    </source>
</evidence>
<evidence type="ECO:0000256" key="5">
    <source>
        <dbReference type="PIRSR" id="PIRSR601019-1"/>
    </source>
</evidence>
<name>A0AAD6SAC0_9AGAR</name>
<keyword evidence="8" id="KW-1185">Reference proteome</keyword>
<dbReference type="SUPFAM" id="SSF52540">
    <property type="entry name" value="P-loop containing nucleoside triphosphate hydrolases"/>
    <property type="match status" value="1"/>
</dbReference>
<dbReference type="GO" id="GO:0003924">
    <property type="term" value="F:GTPase activity"/>
    <property type="evidence" value="ECO:0007669"/>
    <property type="project" value="InterPro"/>
</dbReference>
<dbReference type="GO" id="GO:0005834">
    <property type="term" value="C:heterotrimeric G-protein complex"/>
    <property type="evidence" value="ECO:0007669"/>
    <property type="project" value="TreeGrafter"/>
</dbReference>
<dbReference type="GO" id="GO:0046872">
    <property type="term" value="F:metal ion binding"/>
    <property type="evidence" value="ECO:0007669"/>
    <property type="project" value="UniProtKB-KW"/>
</dbReference>
<dbReference type="SMART" id="SM00275">
    <property type="entry name" value="G_alpha"/>
    <property type="match status" value="1"/>
</dbReference>
<dbReference type="InterPro" id="IPR027417">
    <property type="entry name" value="P-loop_NTPase"/>
</dbReference>
<dbReference type="InterPro" id="IPR001019">
    <property type="entry name" value="Gprotein_alpha_su"/>
</dbReference>
<evidence type="ECO:0000313" key="7">
    <source>
        <dbReference type="EMBL" id="KAJ7023909.1"/>
    </source>
</evidence>
<comment type="caution">
    <text evidence="7">The sequence shown here is derived from an EMBL/GenBank/DDBJ whole genome shotgun (WGS) entry which is preliminary data.</text>
</comment>